<protein>
    <submittedName>
        <fullName evidence="4">Putative 3-demethylubiquinone-9 3-methyltransferase (Glyoxalase superfamily)</fullName>
    </submittedName>
</protein>
<dbReference type="InterPro" id="IPR028973">
    <property type="entry name" value="PhnB-like"/>
</dbReference>
<dbReference type="RefSeq" id="WP_123610544.1">
    <property type="nucleotide sequence ID" value="NZ_RJVG01000012.1"/>
</dbReference>
<name>A0A3N1XD09_9FIRM</name>
<gene>
    <name evidence="4" type="ORF">EDD66_11259</name>
</gene>
<keyword evidence="4" id="KW-0808">Transferase</keyword>
<dbReference type="PANTHER" id="PTHR33990">
    <property type="entry name" value="PROTEIN YJDN-RELATED"/>
    <property type="match status" value="1"/>
</dbReference>
<comment type="caution">
    <text evidence="4">The sequence shown here is derived from an EMBL/GenBank/DDBJ whole genome shotgun (WGS) entry which is preliminary data.</text>
</comment>
<reference evidence="4 5" key="1">
    <citation type="submission" date="2018-11" db="EMBL/GenBank/DDBJ databases">
        <title>Genomic Encyclopedia of Type Strains, Phase IV (KMG-IV): sequencing the most valuable type-strain genomes for metagenomic binning, comparative biology and taxonomic classification.</title>
        <authorList>
            <person name="Goeker M."/>
        </authorList>
    </citation>
    <scope>NUCLEOTIDE SEQUENCE [LARGE SCALE GENOMIC DNA]</scope>
    <source>
        <strain evidence="4 5">DSM 26537</strain>
    </source>
</reference>
<dbReference type="Gene3D" id="3.30.720.110">
    <property type="match status" value="1"/>
</dbReference>
<feature type="domain" description="Activator of Hsp90 ATPase homologue 1/2-like C-terminal" evidence="3">
    <location>
        <begin position="301"/>
        <end position="395"/>
    </location>
</feature>
<feature type="domain" description="PhnB-like" evidence="2">
    <location>
        <begin position="132"/>
        <end position="253"/>
    </location>
</feature>
<dbReference type="GO" id="GO:0032259">
    <property type="term" value="P:methylation"/>
    <property type="evidence" value="ECO:0007669"/>
    <property type="project" value="UniProtKB-KW"/>
</dbReference>
<dbReference type="Pfam" id="PF06983">
    <property type="entry name" value="3-dmu-9_3-mt"/>
    <property type="match status" value="2"/>
</dbReference>
<keyword evidence="4" id="KW-0489">Methyltransferase</keyword>
<dbReference type="InterPro" id="IPR029068">
    <property type="entry name" value="Glyas_Bleomycin-R_OHBP_Dase"/>
</dbReference>
<dbReference type="PANTHER" id="PTHR33990:SF4">
    <property type="entry name" value="PHNB-LIKE DOMAIN-CONTAINING PROTEIN"/>
    <property type="match status" value="1"/>
</dbReference>
<evidence type="ECO:0000313" key="4">
    <source>
        <dbReference type="EMBL" id="ROR23928.1"/>
    </source>
</evidence>
<dbReference type="Gene3D" id="3.30.720.100">
    <property type="match status" value="1"/>
</dbReference>
<dbReference type="SUPFAM" id="SSF54593">
    <property type="entry name" value="Glyoxalase/Bleomycin resistance protein/Dihydroxybiphenyl dioxygenase"/>
    <property type="match status" value="2"/>
</dbReference>
<dbReference type="EMBL" id="RJVG01000012">
    <property type="protein sequence ID" value="ROR23928.1"/>
    <property type="molecule type" value="Genomic_DNA"/>
</dbReference>
<comment type="similarity">
    <text evidence="1">Belongs to the AHA1 family.</text>
</comment>
<dbReference type="Pfam" id="PF08327">
    <property type="entry name" value="AHSA1"/>
    <property type="match status" value="1"/>
</dbReference>
<dbReference type="CDD" id="cd06588">
    <property type="entry name" value="PhnB_like"/>
    <property type="match status" value="2"/>
</dbReference>
<keyword evidence="4" id="KW-0830">Ubiquinone</keyword>
<organism evidence="4 5">
    <name type="scientific">Mobilisporobacter senegalensis</name>
    <dbReference type="NCBI Taxonomy" id="1329262"/>
    <lineage>
        <taxon>Bacteria</taxon>
        <taxon>Bacillati</taxon>
        <taxon>Bacillota</taxon>
        <taxon>Clostridia</taxon>
        <taxon>Lachnospirales</taxon>
        <taxon>Lachnospiraceae</taxon>
        <taxon>Mobilisporobacter</taxon>
    </lineage>
</organism>
<dbReference type="Proteomes" id="UP000273083">
    <property type="component" value="Unassembled WGS sequence"/>
</dbReference>
<dbReference type="SUPFAM" id="SSF55961">
    <property type="entry name" value="Bet v1-like"/>
    <property type="match status" value="1"/>
</dbReference>
<evidence type="ECO:0000259" key="2">
    <source>
        <dbReference type="Pfam" id="PF06983"/>
    </source>
</evidence>
<dbReference type="InterPro" id="IPR023393">
    <property type="entry name" value="START-like_dom_sf"/>
</dbReference>
<proteinExistence type="inferred from homology"/>
<dbReference type="InterPro" id="IPR013538">
    <property type="entry name" value="ASHA1/2-like_C"/>
</dbReference>
<evidence type="ECO:0000313" key="5">
    <source>
        <dbReference type="Proteomes" id="UP000273083"/>
    </source>
</evidence>
<accession>A0A3N1XD09</accession>
<evidence type="ECO:0000256" key="1">
    <source>
        <dbReference type="ARBA" id="ARBA00006817"/>
    </source>
</evidence>
<dbReference type="AlphaFoldDB" id="A0A3N1XD09"/>
<dbReference type="OrthoDB" id="9806473at2"/>
<sequence length="398" mass="46381">MQKIIPHLWYDKEAREAADFYMSLFKNSRIKNTTILNDTPSGTAELLTIELEGQEFMLISAGPFFKFTPAVSFLVACNSTNEAELLWDKFVENGSVLIPLETYNFSRKFGWVMDKYGLFWQIIHKDEMVIEQKITPVVTFVGEQSGKAEEAIQFYTSIFKHSKINNILRYNESDTVNRANTVENGEFILENQTFIAMDSPHDYDFTFNEAISFVVNCDTQEEIDYYWDKLSAYPEAEQCGWLKDRYGLSWQITPTIMNDMMNEKDDLRLANVTKAFLKMKKFDISELKKAYAKITIQTTINAPIEKVWEYWTKPEHIKKWNSASGDFDFSGTYDEMKLHEVISYVLVDGRKVKSTFISEDEKTKIIETFDPEEANSIQVQQEGWQAILDNFKKYTEQN</sequence>
<keyword evidence="5" id="KW-1185">Reference proteome</keyword>
<evidence type="ECO:0000259" key="3">
    <source>
        <dbReference type="Pfam" id="PF08327"/>
    </source>
</evidence>
<dbReference type="Gene3D" id="3.30.530.20">
    <property type="match status" value="2"/>
</dbReference>
<dbReference type="GO" id="GO:0008168">
    <property type="term" value="F:methyltransferase activity"/>
    <property type="evidence" value="ECO:0007669"/>
    <property type="project" value="UniProtKB-KW"/>
</dbReference>
<dbReference type="Gene3D" id="3.10.180.10">
    <property type="entry name" value="2,3-Dihydroxybiphenyl 1,2-Dioxygenase, domain 1"/>
    <property type="match status" value="1"/>
</dbReference>
<feature type="domain" description="PhnB-like" evidence="2">
    <location>
        <begin position="2"/>
        <end position="123"/>
    </location>
</feature>